<protein>
    <submittedName>
        <fullName evidence="2">Uncharacterized protein</fullName>
    </submittedName>
</protein>
<feature type="transmembrane region" description="Helical" evidence="1">
    <location>
        <begin position="20"/>
        <end position="41"/>
    </location>
</feature>
<sequence length="74" mass="8950">MPLMNHLKCQRLSRHWEMANMTVVPALLRRTFFVMGSFFVWRNTVFIKKSKIRTRLIFSVLIQREKKKAIIIDK</sequence>
<organism evidence="2 3">
    <name type="scientific">Bartonella tribocorum</name>
    <dbReference type="NCBI Taxonomy" id="85701"/>
    <lineage>
        <taxon>Bacteria</taxon>
        <taxon>Pseudomonadati</taxon>
        <taxon>Pseudomonadota</taxon>
        <taxon>Alphaproteobacteria</taxon>
        <taxon>Hyphomicrobiales</taxon>
        <taxon>Bartonellaceae</taxon>
        <taxon>Bartonella</taxon>
    </lineage>
</organism>
<gene>
    <name evidence="2" type="ORF">CEV08_06135</name>
</gene>
<reference evidence="2 3" key="1">
    <citation type="submission" date="2017-06" db="EMBL/GenBank/DDBJ databases">
        <title>Draft genome of Bartonella tribocorum C635.</title>
        <authorList>
            <person name="Hadjadj L."/>
            <person name="Jiyipong T."/>
            <person name="Diene S.M."/>
            <person name="Morand S."/>
            <person name="Rolain J.-M."/>
        </authorList>
    </citation>
    <scope>NUCLEOTIDE SEQUENCE [LARGE SCALE GENOMIC DNA]</scope>
    <source>
        <strain evidence="2 3">C635</strain>
    </source>
</reference>
<keyword evidence="1" id="KW-0812">Transmembrane</keyword>
<dbReference type="EMBL" id="NJPP01000020">
    <property type="protein sequence ID" value="PIT69514.1"/>
    <property type="molecule type" value="Genomic_DNA"/>
</dbReference>
<evidence type="ECO:0000313" key="3">
    <source>
        <dbReference type="Proteomes" id="UP000230791"/>
    </source>
</evidence>
<keyword evidence="1" id="KW-1133">Transmembrane helix</keyword>
<keyword evidence="1" id="KW-0472">Membrane</keyword>
<evidence type="ECO:0000256" key="1">
    <source>
        <dbReference type="SAM" id="Phobius"/>
    </source>
</evidence>
<dbReference type="AlphaFoldDB" id="A0A2M6UTR0"/>
<proteinExistence type="predicted"/>
<accession>A0A2M6UTR0</accession>
<evidence type="ECO:0000313" key="2">
    <source>
        <dbReference type="EMBL" id="PIT69514.1"/>
    </source>
</evidence>
<name>A0A2M6UTR0_9HYPH</name>
<dbReference type="Proteomes" id="UP000230791">
    <property type="component" value="Unassembled WGS sequence"/>
</dbReference>
<comment type="caution">
    <text evidence="2">The sequence shown here is derived from an EMBL/GenBank/DDBJ whole genome shotgun (WGS) entry which is preliminary data.</text>
</comment>